<feature type="domain" description="ABC transporter" evidence="5">
    <location>
        <begin position="10"/>
        <end position="263"/>
    </location>
</feature>
<proteinExistence type="predicted"/>
<evidence type="ECO:0000259" key="5">
    <source>
        <dbReference type="PROSITE" id="PS50893"/>
    </source>
</evidence>
<dbReference type="PANTHER" id="PTHR19211">
    <property type="entry name" value="ATP-BINDING TRANSPORT PROTEIN-RELATED"/>
    <property type="match status" value="1"/>
</dbReference>
<evidence type="ECO:0000256" key="2">
    <source>
        <dbReference type="ARBA" id="ARBA00022741"/>
    </source>
</evidence>
<dbReference type="AlphaFoldDB" id="A0A941EP91"/>
<dbReference type="CDD" id="cd03221">
    <property type="entry name" value="ABCF_EF-3"/>
    <property type="match status" value="2"/>
</dbReference>
<dbReference type="InterPro" id="IPR003593">
    <property type="entry name" value="AAA+_ATPase"/>
</dbReference>
<evidence type="ECO:0000313" key="6">
    <source>
        <dbReference type="EMBL" id="MBR7835382.1"/>
    </source>
</evidence>
<evidence type="ECO:0000256" key="3">
    <source>
        <dbReference type="ARBA" id="ARBA00022840"/>
    </source>
</evidence>
<dbReference type="SUPFAM" id="SSF52540">
    <property type="entry name" value="P-loop containing nucleoside triphosphate hydrolases"/>
    <property type="match status" value="2"/>
</dbReference>
<gene>
    <name evidence="6" type="ORF">KDL01_19060</name>
</gene>
<accession>A0A941EP91</accession>
<dbReference type="InterPro" id="IPR003439">
    <property type="entry name" value="ABC_transporter-like_ATP-bd"/>
</dbReference>
<feature type="domain" description="ABC transporter" evidence="5">
    <location>
        <begin position="356"/>
        <end position="563"/>
    </location>
</feature>
<keyword evidence="1" id="KW-0677">Repeat</keyword>
<keyword evidence="7" id="KW-1185">Reference proteome</keyword>
<dbReference type="FunFam" id="3.40.50.300:FF:000011">
    <property type="entry name" value="Putative ABC transporter ATP-binding component"/>
    <property type="match status" value="1"/>
</dbReference>
<organism evidence="6 7">
    <name type="scientific">Actinospica durhamensis</name>
    <dbReference type="NCBI Taxonomy" id="1508375"/>
    <lineage>
        <taxon>Bacteria</taxon>
        <taxon>Bacillati</taxon>
        <taxon>Actinomycetota</taxon>
        <taxon>Actinomycetes</taxon>
        <taxon>Catenulisporales</taxon>
        <taxon>Actinospicaceae</taxon>
        <taxon>Actinospica</taxon>
    </lineage>
</organism>
<evidence type="ECO:0000313" key="7">
    <source>
        <dbReference type="Proteomes" id="UP000675781"/>
    </source>
</evidence>
<keyword evidence="2" id="KW-0547">Nucleotide-binding</keyword>
<dbReference type="RefSeq" id="WP_212529876.1">
    <property type="nucleotide sequence ID" value="NZ_JAGSOG010000093.1"/>
</dbReference>
<dbReference type="Gene3D" id="3.40.50.300">
    <property type="entry name" value="P-loop containing nucleotide triphosphate hydrolases"/>
    <property type="match status" value="2"/>
</dbReference>
<evidence type="ECO:0000256" key="4">
    <source>
        <dbReference type="SAM" id="Coils"/>
    </source>
</evidence>
<sequence length="564" mass="61665">MFAVAARSFLKASDLSLVFHAEPLFDGVGLTLAPGDRVALVGPNGVGKSSLLRILAGLLPATRGRLEHGPGTRVGFFAQQVPDPDQSVGAFLREPLAELFDAQTRLHELEHRIAEGELSLLDEYGGLLERFESLGGWAARARVDEVGQRLDVAHLSERTPLAQVSGGEQARLMLARVLLSDPSVLLLDEPTNHLDADAVSWLGDYLARFTGALLVISHDRAFLDRVATRVIELDGIHDALQTYEGGYTAFRAEKQARWQRLLLDYEAQEKHRARLAGDIEATKGHAAATEHATANDHWRRIAKKVARKAKARERRLERELQSARWLAEPVTRPTLTLAFPTPTGESGDADRERAALRIKELPVTAGDKLLFEIPDLEIRPGDRILISGPNGAGKSSLLDALATRAAQADPSAVAVLPQTHDHLRLDASVIDYFRSRVPVYPEDAEQILTAHLFAPDQWQAPLRTLSAGELRRLLLAVAVNQGAPILMLDEPTNYLDFDSLDVVERALRAFTGTVLVVTHDRYFAEAVTLDREWSVRADGSAKFAEIRGSETSQNAAINGSGGTA</sequence>
<feature type="coiled-coil region" evidence="4">
    <location>
        <begin position="299"/>
        <end position="326"/>
    </location>
</feature>
<dbReference type="EMBL" id="JAGSOG010000093">
    <property type="protein sequence ID" value="MBR7835382.1"/>
    <property type="molecule type" value="Genomic_DNA"/>
</dbReference>
<dbReference type="PROSITE" id="PS00211">
    <property type="entry name" value="ABC_TRANSPORTER_1"/>
    <property type="match status" value="2"/>
</dbReference>
<reference evidence="6" key="1">
    <citation type="submission" date="2021-04" db="EMBL/GenBank/DDBJ databases">
        <title>Genome based classification of Actinospica acidithermotolerans sp. nov., an actinobacterium isolated from an Indonesian hot spring.</title>
        <authorList>
            <person name="Kusuma A.B."/>
            <person name="Putra K.E."/>
            <person name="Nafisah S."/>
            <person name="Loh J."/>
            <person name="Nouioui I."/>
            <person name="Goodfellow M."/>
        </authorList>
    </citation>
    <scope>NUCLEOTIDE SEQUENCE</scope>
    <source>
        <strain evidence="6">CSCA 57</strain>
    </source>
</reference>
<dbReference type="InterPro" id="IPR017871">
    <property type="entry name" value="ABC_transporter-like_CS"/>
</dbReference>
<name>A0A941EP91_9ACTN</name>
<comment type="caution">
    <text evidence="6">The sequence shown here is derived from an EMBL/GenBank/DDBJ whole genome shotgun (WGS) entry which is preliminary data.</text>
</comment>
<keyword evidence="3 6" id="KW-0067">ATP-binding</keyword>
<dbReference type="Proteomes" id="UP000675781">
    <property type="component" value="Unassembled WGS sequence"/>
</dbReference>
<dbReference type="GO" id="GO:0005524">
    <property type="term" value="F:ATP binding"/>
    <property type="evidence" value="ECO:0007669"/>
    <property type="project" value="UniProtKB-KW"/>
</dbReference>
<dbReference type="PROSITE" id="PS50893">
    <property type="entry name" value="ABC_TRANSPORTER_2"/>
    <property type="match status" value="2"/>
</dbReference>
<dbReference type="SMART" id="SM00382">
    <property type="entry name" value="AAA"/>
    <property type="match status" value="2"/>
</dbReference>
<keyword evidence="4" id="KW-0175">Coiled coil</keyword>
<protein>
    <submittedName>
        <fullName evidence="6">ABC-F family ATP-binding cassette domain-containing protein</fullName>
    </submittedName>
</protein>
<dbReference type="Pfam" id="PF00005">
    <property type="entry name" value="ABC_tran"/>
    <property type="match status" value="2"/>
</dbReference>
<dbReference type="InterPro" id="IPR050611">
    <property type="entry name" value="ABCF"/>
</dbReference>
<dbReference type="GO" id="GO:0016887">
    <property type="term" value="F:ATP hydrolysis activity"/>
    <property type="evidence" value="ECO:0007669"/>
    <property type="project" value="InterPro"/>
</dbReference>
<dbReference type="PANTHER" id="PTHR19211:SF14">
    <property type="entry name" value="ATP-BINDING CASSETTE SUB-FAMILY F MEMBER 1"/>
    <property type="match status" value="1"/>
</dbReference>
<dbReference type="InterPro" id="IPR027417">
    <property type="entry name" value="P-loop_NTPase"/>
</dbReference>
<evidence type="ECO:0000256" key="1">
    <source>
        <dbReference type="ARBA" id="ARBA00022737"/>
    </source>
</evidence>